<gene>
    <name evidence="2" type="ORF">DFH08DRAFT_799790</name>
</gene>
<feature type="compositionally biased region" description="Polar residues" evidence="1">
    <location>
        <begin position="60"/>
        <end position="73"/>
    </location>
</feature>
<evidence type="ECO:0000256" key="1">
    <source>
        <dbReference type="SAM" id="MobiDB-lite"/>
    </source>
</evidence>
<feature type="compositionally biased region" description="Polar residues" evidence="1">
    <location>
        <begin position="96"/>
        <end position="113"/>
    </location>
</feature>
<dbReference type="Proteomes" id="UP001218218">
    <property type="component" value="Unassembled WGS sequence"/>
</dbReference>
<reference evidence="2" key="1">
    <citation type="submission" date="2023-03" db="EMBL/GenBank/DDBJ databases">
        <title>Massive genome expansion in bonnet fungi (Mycena s.s.) driven by repeated elements and novel gene families across ecological guilds.</title>
        <authorList>
            <consortium name="Lawrence Berkeley National Laboratory"/>
            <person name="Harder C.B."/>
            <person name="Miyauchi S."/>
            <person name="Viragh M."/>
            <person name="Kuo A."/>
            <person name="Thoen E."/>
            <person name="Andreopoulos B."/>
            <person name="Lu D."/>
            <person name="Skrede I."/>
            <person name="Drula E."/>
            <person name="Henrissat B."/>
            <person name="Morin E."/>
            <person name="Kohler A."/>
            <person name="Barry K."/>
            <person name="LaButti K."/>
            <person name="Morin E."/>
            <person name="Salamov A."/>
            <person name="Lipzen A."/>
            <person name="Mereny Z."/>
            <person name="Hegedus B."/>
            <person name="Baldrian P."/>
            <person name="Stursova M."/>
            <person name="Weitz H."/>
            <person name="Taylor A."/>
            <person name="Grigoriev I.V."/>
            <person name="Nagy L.G."/>
            <person name="Martin F."/>
            <person name="Kauserud H."/>
        </authorList>
    </citation>
    <scope>NUCLEOTIDE SEQUENCE</scope>
    <source>
        <strain evidence="2">CBHHK002</strain>
    </source>
</reference>
<name>A0AAD7AMH1_9AGAR</name>
<feature type="region of interest" description="Disordered" evidence="1">
    <location>
        <begin position="54"/>
        <end position="134"/>
    </location>
</feature>
<comment type="caution">
    <text evidence="2">The sequence shown here is derived from an EMBL/GenBank/DDBJ whole genome shotgun (WGS) entry which is preliminary data.</text>
</comment>
<evidence type="ECO:0000313" key="3">
    <source>
        <dbReference type="Proteomes" id="UP001218218"/>
    </source>
</evidence>
<sequence>MSESRFKILPCKGPHTGSIVYFTDIDFAYMPDGGDPEALYNSWVLGRGKKPMNSLKKDNLNSQANLPSPSSSGRHVPQEVPASGEDSHTDPDTVAKSVSTDQQDADGSNSTSVVKVAAAPHRLEHNDPDDSYEDEFMNTAQQDADEDQFGPTAEVEVDLDESGPTAEVEMATPHRLKHRNRVTLSPLPPLTPNILALLRNEPPPSDESCTGHLTSFGNQIEVERDGSIPSCPEPGCYGQFTAEHLSGPTHKRTTIHNYQIDSKNWKTASATRHKDLMFHCNAKGCEEHFRAKDEAQAHFRLLPMEGHSSKFVRPSQSVRL</sequence>
<proteinExistence type="predicted"/>
<dbReference type="EMBL" id="JARIHO010000004">
    <property type="protein sequence ID" value="KAJ7362766.1"/>
    <property type="molecule type" value="Genomic_DNA"/>
</dbReference>
<protein>
    <submittedName>
        <fullName evidence="2">Uncharacterized protein</fullName>
    </submittedName>
</protein>
<dbReference type="AlphaFoldDB" id="A0AAD7AMH1"/>
<organism evidence="2 3">
    <name type="scientific">Mycena albidolilacea</name>
    <dbReference type="NCBI Taxonomy" id="1033008"/>
    <lineage>
        <taxon>Eukaryota</taxon>
        <taxon>Fungi</taxon>
        <taxon>Dikarya</taxon>
        <taxon>Basidiomycota</taxon>
        <taxon>Agaricomycotina</taxon>
        <taxon>Agaricomycetes</taxon>
        <taxon>Agaricomycetidae</taxon>
        <taxon>Agaricales</taxon>
        <taxon>Marasmiineae</taxon>
        <taxon>Mycenaceae</taxon>
        <taxon>Mycena</taxon>
    </lineage>
</organism>
<accession>A0AAD7AMH1</accession>
<evidence type="ECO:0000313" key="2">
    <source>
        <dbReference type="EMBL" id="KAJ7362766.1"/>
    </source>
</evidence>
<keyword evidence="3" id="KW-1185">Reference proteome</keyword>